<name>A0A4Z0M1D5_9GAMM</name>
<dbReference type="AlphaFoldDB" id="A0A4Z0M1D5"/>
<dbReference type="RefSeq" id="WP_135443413.1">
    <property type="nucleotide sequence ID" value="NZ_SRLE01000007.1"/>
</dbReference>
<sequence>MFRKLVLSISLLLASAASQAATEYVGANGSTGVQLFSFTFDQDYSGLVAIGVSDEGDYFGNSYLNLVFSKTLAFALDTIPHSDDQSNYKTDTSGFFNTQNEYGVEGEVLYFNIDKKAGDTLKFKWAFSTDEPGPLLEYNDFAFIYIPGMTYQVLAEVNAIPVPAAAWLFGSALLGLVGVRRKRAAVAA</sequence>
<accession>A0A4Z0M1D5</accession>
<evidence type="ECO:0000313" key="3">
    <source>
        <dbReference type="Proteomes" id="UP000298050"/>
    </source>
</evidence>
<proteinExistence type="predicted"/>
<keyword evidence="3" id="KW-1185">Reference proteome</keyword>
<dbReference type="OrthoDB" id="5740505at2"/>
<feature type="chain" id="PRO_5021421473" description="VPLPA-CTERM sorting domain-containing protein" evidence="1">
    <location>
        <begin position="21"/>
        <end position="188"/>
    </location>
</feature>
<reference evidence="2 3" key="1">
    <citation type="submission" date="2019-04" db="EMBL/GenBank/DDBJ databases">
        <title>Taxonomy of novel Haliea sp. from mangrove soil of West Coast of India.</title>
        <authorList>
            <person name="Verma A."/>
            <person name="Kumar P."/>
            <person name="Krishnamurthi S."/>
        </authorList>
    </citation>
    <scope>NUCLEOTIDE SEQUENCE [LARGE SCALE GENOMIC DNA]</scope>
    <source>
        <strain evidence="2 3">SAOS-164</strain>
    </source>
</reference>
<organism evidence="2 3">
    <name type="scientific">Mangrovimicrobium sediminis</name>
    <dbReference type="NCBI Taxonomy" id="2562682"/>
    <lineage>
        <taxon>Bacteria</taxon>
        <taxon>Pseudomonadati</taxon>
        <taxon>Pseudomonadota</taxon>
        <taxon>Gammaproteobacteria</taxon>
        <taxon>Cellvibrionales</taxon>
        <taxon>Halieaceae</taxon>
        <taxon>Mangrovimicrobium</taxon>
    </lineage>
</organism>
<dbReference type="Proteomes" id="UP000298050">
    <property type="component" value="Unassembled WGS sequence"/>
</dbReference>
<evidence type="ECO:0000313" key="2">
    <source>
        <dbReference type="EMBL" id="TGD73339.1"/>
    </source>
</evidence>
<dbReference type="EMBL" id="SRLE01000007">
    <property type="protein sequence ID" value="TGD73339.1"/>
    <property type="molecule type" value="Genomic_DNA"/>
</dbReference>
<keyword evidence="1" id="KW-0732">Signal</keyword>
<gene>
    <name evidence="2" type="ORF">E4634_09905</name>
</gene>
<protein>
    <recommendedName>
        <fullName evidence="4">VPLPA-CTERM sorting domain-containing protein</fullName>
    </recommendedName>
</protein>
<evidence type="ECO:0000256" key="1">
    <source>
        <dbReference type="SAM" id="SignalP"/>
    </source>
</evidence>
<comment type="caution">
    <text evidence="2">The sequence shown here is derived from an EMBL/GenBank/DDBJ whole genome shotgun (WGS) entry which is preliminary data.</text>
</comment>
<feature type="signal peptide" evidence="1">
    <location>
        <begin position="1"/>
        <end position="20"/>
    </location>
</feature>
<evidence type="ECO:0008006" key="4">
    <source>
        <dbReference type="Google" id="ProtNLM"/>
    </source>
</evidence>